<keyword evidence="6" id="KW-1185">Reference proteome</keyword>
<dbReference type="EMBL" id="FUZF01000013">
    <property type="protein sequence ID" value="SKB89256.1"/>
    <property type="molecule type" value="Genomic_DNA"/>
</dbReference>
<dbReference type="PANTHER" id="PTHR43537">
    <property type="entry name" value="TRANSCRIPTIONAL REGULATOR, GNTR FAMILY"/>
    <property type="match status" value="1"/>
</dbReference>
<dbReference type="Pfam" id="PF07729">
    <property type="entry name" value="FCD"/>
    <property type="match status" value="1"/>
</dbReference>
<dbReference type="PROSITE" id="PS50949">
    <property type="entry name" value="HTH_GNTR"/>
    <property type="match status" value="1"/>
</dbReference>
<reference evidence="6" key="1">
    <citation type="submission" date="2017-02" db="EMBL/GenBank/DDBJ databases">
        <authorList>
            <person name="Varghese N."/>
            <person name="Submissions S."/>
        </authorList>
    </citation>
    <scope>NUCLEOTIDE SEQUENCE [LARGE SCALE GENOMIC DNA]</scope>
    <source>
        <strain evidence="6">DSM 24091</strain>
    </source>
</reference>
<keyword evidence="1" id="KW-0805">Transcription regulation</keyword>
<evidence type="ECO:0000256" key="3">
    <source>
        <dbReference type="ARBA" id="ARBA00023163"/>
    </source>
</evidence>
<dbReference type="Gene3D" id="1.20.120.530">
    <property type="entry name" value="GntR ligand-binding domain-like"/>
    <property type="match status" value="1"/>
</dbReference>
<accession>A0A1T5EZC3</accession>
<evidence type="ECO:0000313" key="5">
    <source>
        <dbReference type="EMBL" id="SKB89256.1"/>
    </source>
</evidence>
<dbReference type="Gene3D" id="1.10.10.10">
    <property type="entry name" value="Winged helix-like DNA-binding domain superfamily/Winged helix DNA-binding domain"/>
    <property type="match status" value="1"/>
</dbReference>
<feature type="domain" description="HTH gntR-type" evidence="4">
    <location>
        <begin position="23"/>
        <end position="91"/>
    </location>
</feature>
<sequence>MIEKNMEGTDSTSISKLGGVDTSSLVDKVEERIISFIQETKMKVGDVLPKELDLAESLGVSRTVIREALLRLKTVGLIESKKHKGAILTNPDVLGSFKKVFHPSILDSDTLKDLFEMRLALEVGMAEFIVNNITDKDLKELEEIADNIVSGDTAFPWNINDEIQFHGKLYEISKNKMLLELQELLLPIFQYVHNSGFLEHPVSDVDFVSHKDLVKVLKQRDAEAYRKAIRSHLNNHFLRIFNGKFK</sequence>
<evidence type="ECO:0000313" key="6">
    <source>
        <dbReference type="Proteomes" id="UP000190150"/>
    </source>
</evidence>
<dbReference type="Pfam" id="PF00392">
    <property type="entry name" value="GntR"/>
    <property type="match status" value="1"/>
</dbReference>
<keyword evidence="2 5" id="KW-0238">DNA-binding</keyword>
<dbReference type="SMART" id="SM00345">
    <property type="entry name" value="HTH_GNTR"/>
    <property type="match status" value="1"/>
</dbReference>
<keyword evidence="3" id="KW-0804">Transcription</keyword>
<dbReference type="SMART" id="SM00895">
    <property type="entry name" value="FCD"/>
    <property type="match status" value="1"/>
</dbReference>
<dbReference type="InterPro" id="IPR036388">
    <property type="entry name" value="WH-like_DNA-bd_sf"/>
</dbReference>
<dbReference type="InterPro" id="IPR036390">
    <property type="entry name" value="WH_DNA-bd_sf"/>
</dbReference>
<evidence type="ECO:0000256" key="2">
    <source>
        <dbReference type="ARBA" id="ARBA00023125"/>
    </source>
</evidence>
<evidence type="ECO:0000259" key="4">
    <source>
        <dbReference type="PROSITE" id="PS50949"/>
    </source>
</evidence>
<dbReference type="GO" id="GO:0003677">
    <property type="term" value="F:DNA binding"/>
    <property type="evidence" value="ECO:0007669"/>
    <property type="project" value="UniProtKB-KW"/>
</dbReference>
<dbReference type="InterPro" id="IPR008920">
    <property type="entry name" value="TF_FadR/GntR_C"/>
</dbReference>
<dbReference type="SUPFAM" id="SSF48008">
    <property type="entry name" value="GntR ligand-binding domain-like"/>
    <property type="match status" value="1"/>
</dbReference>
<protein>
    <submittedName>
        <fullName evidence="5">DNA-binding transcriptional regulator, FadR family</fullName>
    </submittedName>
</protein>
<dbReference type="PRINTS" id="PR00035">
    <property type="entry name" value="HTHGNTR"/>
</dbReference>
<dbReference type="AlphaFoldDB" id="A0A1T5EZC3"/>
<evidence type="ECO:0000256" key="1">
    <source>
        <dbReference type="ARBA" id="ARBA00023015"/>
    </source>
</evidence>
<dbReference type="STRING" id="1513896.SAMN05660841_02912"/>
<gene>
    <name evidence="5" type="ORF">SAMN05660841_02912</name>
</gene>
<dbReference type="CDD" id="cd07377">
    <property type="entry name" value="WHTH_GntR"/>
    <property type="match status" value="1"/>
</dbReference>
<dbReference type="PANTHER" id="PTHR43537:SF24">
    <property type="entry name" value="GLUCONATE OPERON TRANSCRIPTIONAL REPRESSOR"/>
    <property type="match status" value="1"/>
</dbReference>
<dbReference type="InterPro" id="IPR000524">
    <property type="entry name" value="Tscrpt_reg_HTH_GntR"/>
</dbReference>
<proteinExistence type="predicted"/>
<dbReference type="Proteomes" id="UP000190150">
    <property type="component" value="Unassembled WGS sequence"/>
</dbReference>
<dbReference type="InterPro" id="IPR011711">
    <property type="entry name" value="GntR_C"/>
</dbReference>
<dbReference type="SUPFAM" id="SSF46785">
    <property type="entry name" value="Winged helix' DNA-binding domain"/>
    <property type="match status" value="1"/>
</dbReference>
<dbReference type="RefSeq" id="WP_245801049.1">
    <property type="nucleotide sequence ID" value="NZ_FUZF01000013.1"/>
</dbReference>
<name>A0A1T5EZC3_9SPHI</name>
<dbReference type="GO" id="GO:0003700">
    <property type="term" value="F:DNA-binding transcription factor activity"/>
    <property type="evidence" value="ECO:0007669"/>
    <property type="project" value="InterPro"/>
</dbReference>
<organism evidence="5 6">
    <name type="scientific">Sphingobacterium nematocida</name>
    <dbReference type="NCBI Taxonomy" id="1513896"/>
    <lineage>
        <taxon>Bacteria</taxon>
        <taxon>Pseudomonadati</taxon>
        <taxon>Bacteroidota</taxon>
        <taxon>Sphingobacteriia</taxon>
        <taxon>Sphingobacteriales</taxon>
        <taxon>Sphingobacteriaceae</taxon>
        <taxon>Sphingobacterium</taxon>
    </lineage>
</organism>